<comment type="catalytic activity">
    <reaction evidence="12">
        <text>an N,N'-diacetylchitobiosyl-diphospho-di-trans,poly-cis-dolichol + GDP-alpha-D-mannose = a beta-D-Man-(1-&gt;4)-beta-D-GlcNAc-(1-&gt;4)-alpha-D-GlcNAc-diphospho-di-trans,poly-cis-dolichol + GDP + H(+)</text>
        <dbReference type="Rhea" id="RHEA:13865"/>
        <dbReference type="Rhea" id="RHEA-COMP:19510"/>
        <dbReference type="Rhea" id="RHEA-COMP:19511"/>
        <dbReference type="ChEBI" id="CHEBI:15378"/>
        <dbReference type="ChEBI" id="CHEBI:57269"/>
        <dbReference type="ChEBI" id="CHEBI:57527"/>
        <dbReference type="ChEBI" id="CHEBI:58189"/>
        <dbReference type="ChEBI" id="CHEBI:58472"/>
        <dbReference type="EC" id="2.4.1.142"/>
    </reaction>
    <physiologicalReaction direction="left-to-right" evidence="12">
        <dbReference type="Rhea" id="RHEA:13866"/>
    </physiologicalReaction>
</comment>
<evidence type="ECO:0000256" key="6">
    <source>
        <dbReference type="ARBA" id="ARBA00022824"/>
    </source>
</evidence>
<evidence type="ECO:0000313" key="14">
    <source>
        <dbReference type="EMBL" id="JAC48446.1"/>
    </source>
</evidence>
<dbReference type="RefSeq" id="XP_011211151.1">
    <property type="nucleotide sequence ID" value="XM_011212849.3"/>
</dbReference>
<evidence type="ECO:0000256" key="2">
    <source>
        <dbReference type="ARBA" id="ARBA00004922"/>
    </source>
</evidence>
<organism evidence="14">
    <name type="scientific">Bactrocera dorsalis</name>
    <name type="common">Oriental fruit fly</name>
    <name type="synonym">Dacus dorsalis</name>
    <dbReference type="NCBI Taxonomy" id="27457"/>
    <lineage>
        <taxon>Eukaryota</taxon>
        <taxon>Metazoa</taxon>
        <taxon>Ecdysozoa</taxon>
        <taxon>Arthropoda</taxon>
        <taxon>Hexapoda</taxon>
        <taxon>Insecta</taxon>
        <taxon>Pterygota</taxon>
        <taxon>Neoptera</taxon>
        <taxon>Endopterygota</taxon>
        <taxon>Diptera</taxon>
        <taxon>Brachycera</taxon>
        <taxon>Muscomorpha</taxon>
        <taxon>Tephritoidea</taxon>
        <taxon>Tephritidae</taxon>
        <taxon>Bactrocera</taxon>
        <taxon>Bactrocera</taxon>
    </lineage>
</organism>
<evidence type="ECO:0000256" key="5">
    <source>
        <dbReference type="ARBA" id="ARBA00022692"/>
    </source>
</evidence>
<dbReference type="GO" id="GO:0004578">
    <property type="term" value="F:chitobiosyldiphosphodolichol beta-mannosyltransferase activity"/>
    <property type="evidence" value="ECO:0007669"/>
    <property type="project" value="UniProtKB-EC"/>
</dbReference>
<keyword evidence="7" id="KW-1133">Transmembrane helix</keyword>
<evidence type="ECO:0000256" key="11">
    <source>
        <dbReference type="ARBA" id="ARBA00033088"/>
    </source>
</evidence>
<proteinExistence type="predicted"/>
<dbReference type="InterPro" id="IPR026051">
    <property type="entry name" value="ALG1-like"/>
</dbReference>
<dbReference type="EMBL" id="GAKP01010506">
    <property type="protein sequence ID" value="JAC48446.1"/>
    <property type="molecule type" value="Transcribed_RNA"/>
</dbReference>
<name>A0A034VYP9_BACDO</name>
<dbReference type="PANTHER" id="PTHR13036:SF0">
    <property type="entry name" value="CHITOBIOSYLDIPHOSPHODOLICHOL BETA-MANNOSYLTRANSFERASE"/>
    <property type="match status" value="1"/>
</dbReference>
<dbReference type="CDD" id="cd03816">
    <property type="entry name" value="GT33_ALG1-like"/>
    <property type="match status" value="1"/>
</dbReference>
<dbReference type="AlphaFoldDB" id="A0A034VYP9"/>
<evidence type="ECO:0000256" key="8">
    <source>
        <dbReference type="ARBA" id="ARBA00023136"/>
    </source>
</evidence>
<dbReference type="OMA" id="CKLIIDW"/>
<keyword evidence="15" id="KW-1185">Reference proteome</keyword>
<dbReference type="PANTHER" id="PTHR13036">
    <property type="entry name" value="BETA1,4 MANNOSYLTRANSFERASE"/>
    <property type="match status" value="1"/>
</dbReference>
<keyword evidence="5" id="KW-0812">Transmembrane</keyword>
<evidence type="ECO:0000256" key="7">
    <source>
        <dbReference type="ARBA" id="ARBA00022989"/>
    </source>
</evidence>
<dbReference type="Gene3D" id="3.40.50.2000">
    <property type="entry name" value="Glycogen Phosphorylase B"/>
    <property type="match status" value="1"/>
</dbReference>
<keyword evidence="3 14" id="KW-0328">Glycosyltransferase</keyword>
<keyword evidence="6" id="KW-0256">Endoplasmic reticulum</keyword>
<dbReference type="CTD" id="56052"/>
<evidence type="ECO:0000256" key="3">
    <source>
        <dbReference type="ARBA" id="ARBA00022676"/>
    </source>
</evidence>
<dbReference type="InterPro" id="IPR001296">
    <property type="entry name" value="Glyco_trans_1"/>
</dbReference>
<dbReference type="GO" id="GO:0005789">
    <property type="term" value="C:endoplasmic reticulum membrane"/>
    <property type="evidence" value="ECO:0007669"/>
    <property type="project" value="UniProtKB-SubCell"/>
</dbReference>
<keyword evidence="4 14" id="KW-0808">Transferase</keyword>
<dbReference type="SUPFAM" id="SSF53756">
    <property type="entry name" value="UDP-Glycosyltransferase/glycogen phosphorylase"/>
    <property type="match status" value="1"/>
</dbReference>
<evidence type="ECO:0000256" key="4">
    <source>
        <dbReference type="ARBA" id="ARBA00022679"/>
    </source>
</evidence>
<evidence type="ECO:0000313" key="15">
    <source>
        <dbReference type="Proteomes" id="UP001652620"/>
    </source>
</evidence>
<evidence type="ECO:0000259" key="13">
    <source>
        <dbReference type="Pfam" id="PF00534"/>
    </source>
</evidence>
<dbReference type="Pfam" id="PF00534">
    <property type="entry name" value="Glycos_transf_1"/>
    <property type="match status" value="1"/>
</dbReference>
<comment type="pathway">
    <text evidence="2">Protein modification; protein glycosylation.</text>
</comment>
<gene>
    <name evidence="14" type="primary">ALG1</name>
    <name evidence="16" type="synonym">LOC105231517</name>
</gene>
<dbReference type="Proteomes" id="UP001652620">
    <property type="component" value="Chromosome 2"/>
</dbReference>
<reference evidence="14" key="1">
    <citation type="journal article" date="2014" name="BMC Genomics">
        <title>Characterizing the developmental transcriptome of the oriental fruit fly, Bactrocera dorsalis (Diptera: Tephritidae) through comparative genomic analysis with Drosophila melanogaster utilizing modENCODE datasets.</title>
        <authorList>
            <person name="Geib S.M."/>
            <person name="Calla B."/>
            <person name="Hall B."/>
            <person name="Hou S."/>
            <person name="Manoukis N.C."/>
        </authorList>
    </citation>
    <scope>NUCLEOTIDE SEQUENCE</scope>
    <source>
        <strain evidence="14">Punador</strain>
    </source>
</reference>
<evidence type="ECO:0000256" key="9">
    <source>
        <dbReference type="ARBA" id="ARBA00031434"/>
    </source>
</evidence>
<accession>A0A034VYP9</accession>
<sequence length="450" mass="51312">MVDVQIGRRNACIVVLGDIGRSPRMQYHAVSLLEENYNVDFIGYVETKPLDALTNAHHKCKIHELSPVPVTNLTPKLKLIFKTFWQTLSLLMALVSIRRSNFLLVQNPPGVPTLIVCYLYCAITRTKFIIDWHNYTYTILALGTASGEKSYFCRLAKWIERSFGGKANAHFCVTKAMQEDLLLNWNIGPAVVLYDRPPTQFHPIELAQKHELFMKLSKEYPQFLPKCYADLKESGVIETTALTQKLINGNVSYKPQRIAIVVSSTSWTPDEDFGILLKALEDYESTASARPNNFPTILCIITGKGPQKEEYECIISKLKWSKVSIITPWLDVEDYPLILASADLGVCLHYSSSGLDLPMKVVDMFGCGLPVCAYNFNCLGELVTHGQNGFIFENHKDLADQLKFWFENFPSNPSLLESKERFRKNLHEFQALRWHENWRNNALPIFNSYT</sequence>
<protein>
    <recommendedName>
        <fullName evidence="10">Beta-1,4-mannosyltransferase</fullName>
    </recommendedName>
    <alternativeName>
        <fullName evidence="11">GDP-Man:GlcNAc2-PP-dolichol mannosyltransferase</fullName>
    </alternativeName>
    <alternativeName>
        <fullName evidence="9">GDP-mannose-dolichol diphosphochitobiose mannosyltransferase</fullName>
    </alternativeName>
</protein>
<evidence type="ECO:0000256" key="1">
    <source>
        <dbReference type="ARBA" id="ARBA00004389"/>
    </source>
</evidence>
<evidence type="ECO:0000256" key="12">
    <source>
        <dbReference type="ARBA" id="ARBA00045071"/>
    </source>
</evidence>
<dbReference type="GeneID" id="105231517"/>
<dbReference type="KEGG" id="bdr:105231517"/>
<evidence type="ECO:0000313" key="16">
    <source>
        <dbReference type="RefSeq" id="XP_011211151.1"/>
    </source>
</evidence>
<feature type="domain" description="Glycosyl transferase family 1" evidence="13">
    <location>
        <begin position="261"/>
        <end position="422"/>
    </location>
</feature>
<keyword evidence="8" id="KW-0472">Membrane</keyword>
<dbReference type="OrthoDB" id="614844at2759"/>
<evidence type="ECO:0000256" key="10">
    <source>
        <dbReference type="ARBA" id="ARBA00031566"/>
    </source>
</evidence>
<comment type="subcellular location">
    <subcellularLocation>
        <location evidence="1">Endoplasmic reticulum membrane</location>
        <topology evidence="1">Single-pass membrane protein</topology>
    </subcellularLocation>
</comment>
<reference evidence="16" key="2">
    <citation type="submission" date="2022-04" db="UniProtKB">
        <authorList>
            <consortium name="RefSeq"/>
        </authorList>
    </citation>
    <scope>IDENTIFICATION</scope>
    <source>
        <strain evidence="16">Punador</strain>
    </source>
</reference>